<dbReference type="FunFam" id="3.30.160.60:FF:002010">
    <property type="entry name" value="Zinc finger, C2H2 type"/>
    <property type="match status" value="1"/>
</dbReference>
<feature type="domain" description="C2H2-type" evidence="9">
    <location>
        <begin position="79"/>
        <end position="106"/>
    </location>
</feature>
<dbReference type="PANTHER" id="PTHR16515:SF49">
    <property type="entry name" value="GASTRULA ZINC FINGER PROTEIN XLCGF49.1-LIKE-RELATED"/>
    <property type="match status" value="1"/>
</dbReference>
<keyword evidence="3" id="KW-0677">Repeat</keyword>
<evidence type="ECO:0000256" key="4">
    <source>
        <dbReference type="ARBA" id="ARBA00022771"/>
    </source>
</evidence>
<dbReference type="InterPro" id="IPR050331">
    <property type="entry name" value="Zinc_finger"/>
</dbReference>
<keyword evidence="2" id="KW-0479">Metal-binding</keyword>
<evidence type="ECO:0000256" key="1">
    <source>
        <dbReference type="ARBA" id="ARBA00004123"/>
    </source>
</evidence>
<evidence type="ECO:0000313" key="11">
    <source>
        <dbReference type="Proteomes" id="UP001177023"/>
    </source>
</evidence>
<dbReference type="EMBL" id="CATQJA010001978">
    <property type="protein sequence ID" value="CAJ0569217.1"/>
    <property type="molecule type" value="Genomic_DNA"/>
</dbReference>
<comment type="subcellular location">
    <subcellularLocation>
        <location evidence="1">Nucleus</location>
    </subcellularLocation>
</comment>
<reference evidence="10" key="1">
    <citation type="submission" date="2023-06" db="EMBL/GenBank/DDBJ databases">
        <authorList>
            <person name="Delattre M."/>
        </authorList>
    </citation>
    <scope>NUCLEOTIDE SEQUENCE</scope>
    <source>
        <strain evidence="10">AF72</strain>
    </source>
</reference>
<comment type="caution">
    <text evidence="10">The sequence shown here is derived from an EMBL/GenBank/DDBJ whole genome shotgun (WGS) entry which is preliminary data.</text>
</comment>
<organism evidence="10 11">
    <name type="scientific">Mesorhabditis spiculigera</name>
    <dbReference type="NCBI Taxonomy" id="96644"/>
    <lineage>
        <taxon>Eukaryota</taxon>
        <taxon>Metazoa</taxon>
        <taxon>Ecdysozoa</taxon>
        <taxon>Nematoda</taxon>
        <taxon>Chromadorea</taxon>
        <taxon>Rhabditida</taxon>
        <taxon>Rhabditina</taxon>
        <taxon>Rhabditomorpha</taxon>
        <taxon>Rhabditoidea</taxon>
        <taxon>Rhabditidae</taxon>
        <taxon>Mesorhabditinae</taxon>
        <taxon>Mesorhabditis</taxon>
    </lineage>
</organism>
<evidence type="ECO:0000256" key="6">
    <source>
        <dbReference type="ARBA" id="ARBA00023242"/>
    </source>
</evidence>
<evidence type="ECO:0000256" key="3">
    <source>
        <dbReference type="ARBA" id="ARBA00022737"/>
    </source>
</evidence>
<name>A0AA36G103_9BILA</name>
<dbReference type="Proteomes" id="UP001177023">
    <property type="component" value="Unassembled WGS sequence"/>
</dbReference>
<dbReference type="AlphaFoldDB" id="A0AA36G103"/>
<accession>A0AA36G103</accession>
<evidence type="ECO:0000313" key="10">
    <source>
        <dbReference type="EMBL" id="CAJ0569217.1"/>
    </source>
</evidence>
<proteinExistence type="predicted"/>
<feature type="region of interest" description="Disordered" evidence="8">
    <location>
        <begin position="169"/>
        <end position="196"/>
    </location>
</feature>
<dbReference type="InterPro" id="IPR013087">
    <property type="entry name" value="Znf_C2H2_type"/>
</dbReference>
<dbReference type="PANTHER" id="PTHR16515">
    <property type="entry name" value="PR DOMAIN ZINC FINGER PROTEIN"/>
    <property type="match status" value="1"/>
</dbReference>
<feature type="non-terminal residue" evidence="10">
    <location>
        <position position="1"/>
    </location>
</feature>
<evidence type="ECO:0000256" key="5">
    <source>
        <dbReference type="ARBA" id="ARBA00022833"/>
    </source>
</evidence>
<dbReference type="PROSITE" id="PS50157">
    <property type="entry name" value="ZINC_FINGER_C2H2_2"/>
    <property type="match status" value="1"/>
</dbReference>
<dbReference type="GO" id="GO:0008270">
    <property type="term" value="F:zinc ion binding"/>
    <property type="evidence" value="ECO:0007669"/>
    <property type="project" value="UniProtKB-KW"/>
</dbReference>
<protein>
    <recommendedName>
        <fullName evidence="9">C2H2-type domain-containing protein</fullName>
    </recommendedName>
</protein>
<dbReference type="InterPro" id="IPR036236">
    <property type="entry name" value="Znf_C2H2_sf"/>
</dbReference>
<evidence type="ECO:0000256" key="8">
    <source>
        <dbReference type="SAM" id="MobiDB-lite"/>
    </source>
</evidence>
<dbReference type="GO" id="GO:0010468">
    <property type="term" value="P:regulation of gene expression"/>
    <property type="evidence" value="ECO:0007669"/>
    <property type="project" value="TreeGrafter"/>
</dbReference>
<gene>
    <name evidence="10" type="ORF">MSPICULIGERA_LOCUS7706</name>
</gene>
<dbReference type="Gene3D" id="3.30.160.60">
    <property type="entry name" value="Classic Zinc Finger"/>
    <property type="match status" value="1"/>
</dbReference>
<feature type="region of interest" description="Disordered" evidence="8">
    <location>
        <begin position="129"/>
        <end position="154"/>
    </location>
</feature>
<dbReference type="GO" id="GO:0005634">
    <property type="term" value="C:nucleus"/>
    <property type="evidence" value="ECO:0007669"/>
    <property type="project" value="UniProtKB-SubCell"/>
</dbReference>
<keyword evidence="11" id="KW-1185">Reference proteome</keyword>
<evidence type="ECO:0000256" key="7">
    <source>
        <dbReference type="PROSITE-ProRule" id="PRU00042"/>
    </source>
</evidence>
<keyword evidence="5" id="KW-0862">Zinc</keyword>
<keyword evidence="4 7" id="KW-0863">Zinc-finger</keyword>
<keyword evidence="6" id="KW-0539">Nucleus</keyword>
<sequence>MDDFLQPPPNSDIQNPMNFPGGIYPGYPSEFGFNPMSDDKSGNNNQAVKMLEVAPPPPVVICPTEVDHINITLEKNQQCACKDCGKLFNSVWYLKQHAVKHSNDRPFKCKFCFKTYKFRSNLYQHKCPDRQKSGQTGRRMIRGNGLLSPNTKRQETNQLIKSRIEANIAGDEPTMPQPGISAPIPEQPEQPNNTENENYPIGLNIRIEAADMWQPPTAPQIQIEMPPEPPRDCIREQQLPQDEIEQYIANNK</sequence>
<evidence type="ECO:0000256" key="2">
    <source>
        <dbReference type="ARBA" id="ARBA00022723"/>
    </source>
</evidence>
<feature type="compositionally biased region" description="Low complexity" evidence="8">
    <location>
        <begin position="183"/>
        <end position="196"/>
    </location>
</feature>
<dbReference type="SUPFAM" id="SSF57667">
    <property type="entry name" value="beta-beta-alpha zinc fingers"/>
    <property type="match status" value="1"/>
</dbReference>
<evidence type="ECO:0000259" key="9">
    <source>
        <dbReference type="PROSITE" id="PS50157"/>
    </source>
</evidence>
<dbReference type="PROSITE" id="PS00028">
    <property type="entry name" value="ZINC_FINGER_C2H2_1"/>
    <property type="match status" value="1"/>
</dbReference>